<protein>
    <submittedName>
        <fullName evidence="1">Uncharacterized protein</fullName>
    </submittedName>
</protein>
<name>A0ABV5CNE2_9ACTN</name>
<dbReference type="RefSeq" id="WP_375733267.1">
    <property type="nucleotide sequence ID" value="NZ_JBCGDC010000011.1"/>
</dbReference>
<proteinExistence type="predicted"/>
<comment type="caution">
    <text evidence="1">The sequence shown here is derived from an EMBL/GenBank/DDBJ whole genome shotgun (WGS) entry which is preliminary data.</text>
</comment>
<sequence length="96" mass="10498">MPVTSPHTEGANIGTERVRLTDVAVQRLRKRFTPLSLNQIAITNGVVSRRTFYRLLQGDFGLTLTKALDLAALADLDVDEAFERVPAPEAAYSQAA</sequence>
<gene>
    <name evidence="1" type="ORF">AAFH96_05465</name>
</gene>
<evidence type="ECO:0000313" key="2">
    <source>
        <dbReference type="Proteomes" id="UP001582793"/>
    </source>
</evidence>
<accession>A0ABV5CNE2</accession>
<dbReference type="Proteomes" id="UP001582793">
    <property type="component" value="Unassembled WGS sequence"/>
</dbReference>
<evidence type="ECO:0000313" key="1">
    <source>
        <dbReference type="EMBL" id="MFB6392551.1"/>
    </source>
</evidence>
<dbReference type="EMBL" id="JBCGDC010000011">
    <property type="protein sequence ID" value="MFB6392551.1"/>
    <property type="molecule type" value="Genomic_DNA"/>
</dbReference>
<reference evidence="1 2" key="1">
    <citation type="submission" date="2024-04" db="EMBL/GenBank/DDBJ databases">
        <title>Polymorphospora sp. isolated from Baiyangdian Lake in Xiong'an New Area.</title>
        <authorList>
            <person name="Zhang X."/>
            <person name="Liu J."/>
        </authorList>
    </citation>
    <scope>NUCLEOTIDE SEQUENCE [LARGE SCALE GENOMIC DNA]</scope>
    <source>
        <strain evidence="1 2">2-325</strain>
    </source>
</reference>
<keyword evidence="2" id="KW-1185">Reference proteome</keyword>
<organism evidence="1 2">
    <name type="scientific">Polymorphospora lycopeni</name>
    <dbReference type="NCBI Taxonomy" id="3140240"/>
    <lineage>
        <taxon>Bacteria</taxon>
        <taxon>Bacillati</taxon>
        <taxon>Actinomycetota</taxon>
        <taxon>Actinomycetes</taxon>
        <taxon>Micromonosporales</taxon>
        <taxon>Micromonosporaceae</taxon>
        <taxon>Polymorphospora</taxon>
    </lineage>
</organism>